<organism evidence="3 4">
    <name type="scientific">Oleoguttula mirabilis</name>
    <dbReference type="NCBI Taxonomy" id="1507867"/>
    <lineage>
        <taxon>Eukaryota</taxon>
        <taxon>Fungi</taxon>
        <taxon>Dikarya</taxon>
        <taxon>Ascomycota</taxon>
        <taxon>Pezizomycotina</taxon>
        <taxon>Dothideomycetes</taxon>
        <taxon>Dothideomycetidae</taxon>
        <taxon>Mycosphaerellales</taxon>
        <taxon>Teratosphaeriaceae</taxon>
        <taxon>Oleoguttula</taxon>
    </lineage>
</organism>
<protein>
    <submittedName>
        <fullName evidence="3">Uncharacterized protein</fullName>
    </submittedName>
</protein>
<gene>
    <name evidence="3" type="ORF">LTR36_007719</name>
</gene>
<comment type="caution">
    <text evidence="3">The sequence shown here is derived from an EMBL/GenBank/DDBJ whole genome shotgun (WGS) entry which is preliminary data.</text>
</comment>
<accession>A0AAV9JUJ6</accession>
<sequence>MAHSSMFSYNITRPYPMRWFTPLCIIGFIIFTVLFSFLNFVSTGYTLVVQESSNPNATVDSGVWMHHWPSFLTSKVQPTCQTVNLPVGSKFFTNQTALTYTLTDVWQPQAGGAGAGYGIAPSLSYYNNVIENCSVNSIEIDFAAMDRSANQFAYSEWGAVVRSYATCEIIDTNGSTKFNLTQEYDYVPPTVSFSTLYEFLGTNFLTRNKTDKASLYWGESMMSMYWAYTTRQMQDIRANQTSNGLPGIRRGTCYYYLNDDQTVTNITQLNFFEVDFRFIVDKGQGDFDVIYPGSYGRYQDYTSVANLIKQGSYPNIWMSADILAKAAYSTVLTDLGQVSATPNILTDSEYLHHFTSNFSEARHSIANAYPGPATQAYGTEGTGPLGTTPSVISTKYLCQVPQRKSAGNLFVAILIADLVLLQALWYLFQLGVEALFLRRRPSSNNCVGCAVQPAAMMGGYREVAPEVRRDDKALEELEMSGLRSSRRPRESSTHTRSISQQRLIRPESMDLGHRF</sequence>
<evidence type="ECO:0000313" key="3">
    <source>
        <dbReference type="EMBL" id="KAK4549260.1"/>
    </source>
</evidence>
<evidence type="ECO:0000256" key="2">
    <source>
        <dbReference type="SAM" id="Phobius"/>
    </source>
</evidence>
<keyword evidence="2" id="KW-0812">Transmembrane</keyword>
<keyword evidence="4" id="KW-1185">Reference proteome</keyword>
<keyword evidence="2" id="KW-1133">Transmembrane helix</keyword>
<proteinExistence type="predicted"/>
<evidence type="ECO:0000313" key="4">
    <source>
        <dbReference type="Proteomes" id="UP001324427"/>
    </source>
</evidence>
<dbReference type="Proteomes" id="UP001324427">
    <property type="component" value="Unassembled WGS sequence"/>
</dbReference>
<dbReference type="AlphaFoldDB" id="A0AAV9JUJ6"/>
<feature type="transmembrane region" description="Helical" evidence="2">
    <location>
        <begin position="409"/>
        <end position="428"/>
    </location>
</feature>
<keyword evidence="2" id="KW-0472">Membrane</keyword>
<name>A0AAV9JUJ6_9PEZI</name>
<evidence type="ECO:0000256" key="1">
    <source>
        <dbReference type="SAM" id="MobiDB-lite"/>
    </source>
</evidence>
<dbReference type="EMBL" id="JAVFHQ010000005">
    <property type="protein sequence ID" value="KAK4549260.1"/>
    <property type="molecule type" value="Genomic_DNA"/>
</dbReference>
<feature type="region of interest" description="Disordered" evidence="1">
    <location>
        <begin position="477"/>
        <end position="500"/>
    </location>
</feature>
<feature type="transmembrane region" description="Helical" evidence="2">
    <location>
        <begin position="20"/>
        <end position="41"/>
    </location>
</feature>
<reference evidence="3 4" key="1">
    <citation type="submission" date="2021-11" db="EMBL/GenBank/DDBJ databases">
        <title>Black yeast isolated from Biological Soil Crust.</title>
        <authorList>
            <person name="Kurbessoian T."/>
        </authorList>
    </citation>
    <scope>NUCLEOTIDE SEQUENCE [LARGE SCALE GENOMIC DNA]</scope>
    <source>
        <strain evidence="3 4">CCFEE 5522</strain>
    </source>
</reference>